<dbReference type="STRING" id="946333.A4W93_26250"/>
<evidence type="ECO:0000313" key="2">
    <source>
        <dbReference type="EMBL" id="ARN23121.1"/>
    </source>
</evidence>
<evidence type="ECO:0000313" key="3">
    <source>
        <dbReference type="Proteomes" id="UP000193427"/>
    </source>
</evidence>
<protein>
    <recommendedName>
        <fullName evidence="1">DUF8082 domain-containing protein</fullName>
    </recommendedName>
</protein>
<dbReference type="InterPro" id="IPR058395">
    <property type="entry name" value="DUF8082"/>
</dbReference>
<reference evidence="2 3" key="1">
    <citation type="submission" date="2016-04" db="EMBL/GenBank/DDBJ databases">
        <title>Complete genome sequence of natural rubber-degrading, novel Gram-negative bacterium, Rhizobacter gummiphilus strain NS21.</title>
        <authorList>
            <person name="Tabata M."/>
            <person name="Kasai D."/>
            <person name="Fukuda M."/>
        </authorList>
    </citation>
    <scope>NUCLEOTIDE SEQUENCE [LARGE SCALE GENOMIC DNA]</scope>
    <source>
        <strain evidence="2 3">NS21</strain>
    </source>
</reference>
<feature type="domain" description="DUF8082" evidence="1">
    <location>
        <begin position="107"/>
        <end position="163"/>
    </location>
</feature>
<dbReference type="RefSeq" id="WP_085753435.1">
    <property type="nucleotide sequence ID" value="NZ_BSPR01000017.1"/>
</dbReference>
<dbReference type="Proteomes" id="UP000193427">
    <property type="component" value="Chromosome"/>
</dbReference>
<dbReference type="AlphaFoldDB" id="A0A1W6LFR6"/>
<sequence length="169" mass="18719">MSDPIHPRLLARVERSLRKRLNVNIGPHLQRFAAQARTEDDFMAAAARLLVNPREREEWLASWAVRRLPGDDTSPMGLDSAPAPLDAPPSGPGALVTQRSFRISPAQLVRIREALAHEVGPIASLLIETESARSESAGELLARLQAHLDDEEQRSRFVAATLSKFDPEY</sequence>
<dbReference type="Pfam" id="PF26309">
    <property type="entry name" value="DUF8082"/>
    <property type="match status" value="1"/>
</dbReference>
<organism evidence="2 3">
    <name type="scientific">Piscinibacter gummiphilus</name>
    <dbReference type="NCBI Taxonomy" id="946333"/>
    <lineage>
        <taxon>Bacteria</taxon>
        <taxon>Pseudomonadati</taxon>
        <taxon>Pseudomonadota</taxon>
        <taxon>Betaproteobacteria</taxon>
        <taxon>Burkholderiales</taxon>
        <taxon>Sphaerotilaceae</taxon>
        <taxon>Piscinibacter</taxon>
    </lineage>
</organism>
<dbReference type="KEGG" id="rgu:A4W93_26250"/>
<evidence type="ECO:0000259" key="1">
    <source>
        <dbReference type="Pfam" id="PF26309"/>
    </source>
</evidence>
<dbReference type="OrthoDB" id="9960711at2"/>
<dbReference type="EMBL" id="CP015118">
    <property type="protein sequence ID" value="ARN23121.1"/>
    <property type="molecule type" value="Genomic_DNA"/>
</dbReference>
<name>A0A1W6LFR6_9BURK</name>
<accession>A0A1W6LFR6</accession>
<gene>
    <name evidence="2" type="ORF">A4W93_26250</name>
</gene>
<proteinExistence type="predicted"/>
<keyword evidence="3" id="KW-1185">Reference proteome</keyword>